<feature type="region of interest" description="Disordered" evidence="9">
    <location>
        <begin position="921"/>
        <end position="1005"/>
    </location>
</feature>
<dbReference type="GO" id="GO:0006357">
    <property type="term" value="P:regulation of transcription by RNA polymerase II"/>
    <property type="evidence" value="ECO:0007669"/>
    <property type="project" value="TreeGrafter"/>
</dbReference>
<dbReference type="FunFam" id="1.10.150.60:FF:000004">
    <property type="entry name" value="AT-rich interactive domain-containing protein 5B"/>
    <property type="match status" value="1"/>
</dbReference>
<feature type="compositionally biased region" description="Basic and acidic residues" evidence="9">
    <location>
        <begin position="720"/>
        <end position="734"/>
    </location>
</feature>
<comment type="similarity">
    <text evidence="2">Belongs to the ARID5B family.</text>
</comment>
<name>A0AAD5B284_SILAS</name>
<dbReference type="InterPro" id="IPR030408">
    <property type="entry name" value="ARID5B_ARID/BRIGHT_DNA-bd"/>
</dbReference>
<evidence type="ECO:0000259" key="10">
    <source>
        <dbReference type="PROSITE" id="PS51011"/>
    </source>
</evidence>
<comment type="subcellular location">
    <subcellularLocation>
        <location evidence="1">Nucleus</location>
    </subcellularLocation>
</comment>
<dbReference type="PANTHER" id="PTHR13964">
    <property type="entry name" value="RBP-RELATED"/>
    <property type="match status" value="1"/>
</dbReference>
<sequence length="1375" mass="154495">MALLNPYNYKGTLLLIYADWTHLLPKMKNCQKYCLRCNRYKVGFRGFPPPVEKLFLEMKNVDGRQVDGDKQFVDLLDLKNYQVCVKEAFLLDYFVAGFWWAKEKNLTCQQISFIMALLQQLLDNIKDKHMQFAENFKKFTRMLLATRQPSPSPSATVNPLFDVDQIKSITDYFRSSLFQHYRLYEFLFSQSRDDMLFGMERNIEVVDSADFIAPLGEGTLTDDLRHTAPSPDAPPNQDSDTLLEKNMDESAECEQGETLESLEGFSVEDVQEVLGEMTREMLVKLQDEVIAVSEKVIVKLEDLVKWTVWDSSCWNKGLQALPLKPSMLKELGKNGQRESLYRFRESTLNSGLNFKDVLREKAELGDDAEDKRVLVLSYPQYCRYRSIIARIRERPASLLTDQVVLALGGIATLTSNTQILYCRDTFEHPTLLENDSICDEFAPNLKGRPRKKKVSICQRRDSPAQSGNTKEPASVEAKAPSKVKAETKAVVSKPKSSSCKKVLAEEKSKEETGEECRAEEQAFLVALYKYMKERKTPIERIPYLGFKQINLWTMFQAAQKLGGYELITARRQWKNVYDELGGNPGSTSAATCTRRHYERLILPYERYTKGEEDKPLPPIKPRKQEASTQEGGTKAKVPSTKRHKDEQSPKGWNEKDASAKVPEPGTEDIKDKELLQEEVMVKQEAQQSQVSSQIDAEARSPTTEDVDIQLVLKEEEKKPLVKKSWDGGPHEAVKHTSIPQDGMPLKSEDSEVFPITASMPLRPSHPLPNCYIQDQCQHGTTEYKAPPYTLGKTEQAGVKDSQNHVGMVLPTLKQRPLHPLSVPGIPTERAELPTKEESFCHNPLLYPRCNPGIMSPLAKKKMLSQVSGTGLGNNYPYGPPPPLVNKKASSSSTEETASEQPGTQVPPSIGEASAVIKRPSVIQHAQSFKPRSSEDRRPASETSHREVCGEREIYPSEQAQRQTLHQPQLSPTGEPYIVRTNLHSSVEKSSEVPRPGQAPNFHGDFCSSPHLHSLYRQTEHHLSKEQLSKYLNREAYPRDCETAHGFPQSQHPDSGSLTYSTHLNQKEKGTPCEKVPEEQPTDLSLPKPSLHKLPHSTSSLCNLSHSMMQQDIKNTPLFQAGNSQSSSLDYHPRACRVPPMTVSTPKKVVEPQLKAHSGRGEETVSYKIDELARPILSTKCSPQNVGAARPLKRNLEELENGATEKKIRAVTPMHCSTPRDIPVKVRTPEPDNESMKPAEPAHAVHINSYAAEGHKFPMHSSIFPGLYPGAFVSQVQEMCDSLGPHAPPSYSHPLQYLKNQAVISPLMPQFAIHSIMMQRQFLAQAANPAHLYRHPMGTSYGDILHHGLYPMTALNPQPAFSPPQLSSVHPSTKLS</sequence>
<keyword evidence="7" id="KW-0804">Transcription</keyword>
<protein>
    <recommendedName>
        <fullName evidence="3">AT-rich interactive domain-containing protein 5B</fullName>
    </recommendedName>
</protein>
<evidence type="ECO:0000256" key="1">
    <source>
        <dbReference type="ARBA" id="ARBA00004123"/>
    </source>
</evidence>
<evidence type="ECO:0000256" key="2">
    <source>
        <dbReference type="ARBA" id="ARBA00010608"/>
    </source>
</evidence>
<evidence type="ECO:0000256" key="8">
    <source>
        <dbReference type="ARBA" id="ARBA00023242"/>
    </source>
</evidence>
<feature type="domain" description="ARID" evidence="10">
    <location>
        <begin position="517"/>
        <end position="609"/>
    </location>
</feature>
<feature type="compositionally biased region" description="Low complexity" evidence="9">
    <location>
        <begin position="888"/>
        <end position="899"/>
    </location>
</feature>
<dbReference type="Pfam" id="PF01388">
    <property type="entry name" value="ARID"/>
    <property type="match status" value="1"/>
</dbReference>
<evidence type="ECO:0000256" key="7">
    <source>
        <dbReference type="ARBA" id="ARBA00023163"/>
    </source>
</evidence>
<evidence type="ECO:0000256" key="6">
    <source>
        <dbReference type="ARBA" id="ARBA00023159"/>
    </source>
</evidence>
<evidence type="ECO:0000256" key="5">
    <source>
        <dbReference type="ARBA" id="ARBA00023125"/>
    </source>
</evidence>
<keyword evidence="5" id="KW-0238">DNA-binding</keyword>
<keyword evidence="4" id="KW-0805">Transcription regulation</keyword>
<feature type="region of interest" description="Disordered" evidence="9">
    <location>
        <begin position="608"/>
        <end position="666"/>
    </location>
</feature>
<dbReference type="PROSITE" id="PS51011">
    <property type="entry name" value="ARID"/>
    <property type="match status" value="1"/>
</dbReference>
<reference evidence="11" key="1">
    <citation type="submission" date="2018-07" db="EMBL/GenBank/DDBJ databases">
        <title>Comparative genomics of catfishes provides insights into carnivory and benthic adaptation.</title>
        <authorList>
            <person name="Zhang Y."/>
            <person name="Wang D."/>
            <person name="Peng Z."/>
            <person name="Zheng S."/>
            <person name="Shao F."/>
            <person name="Tao W."/>
        </authorList>
    </citation>
    <scope>NUCLEOTIDE SEQUENCE</scope>
    <source>
        <strain evidence="11">Chongqing</strain>
    </source>
</reference>
<feature type="compositionally biased region" description="Basic and acidic residues" evidence="9">
    <location>
        <begin position="1064"/>
        <end position="1077"/>
    </location>
</feature>
<keyword evidence="6" id="KW-0010">Activator</keyword>
<feature type="region of interest" description="Disordered" evidence="9">
    <location>
        <begin position="1041"/>
        <end position="1092"/>
    </location>
</feature>
<dbReference type="CDD" id="cd16885">
    <property type="entry name" value="ARID_ARID5B"/>
    <property type="match status" value="1"/>
</dbReference>
<feature type="compositionally biased region" description="Basic and acidic residues" evidence="9">
    <location>
        <begin position="931"/>
        <end position="954"/>
    </location>
</feature>
<proteinExistence type="inferred from homology"/>
<dbReference type="InterPro" id="IPR036431">
    <property type="entry name" value="ARID_dom_sf"/>
</dbReference>
<feature type="compositionally biased region" description="Polar residues" evidence="9">
    <location>
        <begin position="1047"/>
        <end position="1063"/>
    </location>
</feature>
<evidence type="ECO:0000313" key="11">
    <source>
        <dbReference type="EMBL" id="KAI5627378.1"/>
    </source>
</evidence>
<feature type="region of interest" description="Disordered" evidence="9">
    <location>
        <begin position="222"/>
        <end position="241"/>
    </location>
</feature>
<evidence type="ECO:0000256" key="9">
    <source>
        <dbReference type="SAM" id="MobiDB-lite"/>
    </source>
</evidence>
<dbReference type="SUPFAM" id="SSF46774">
    <property type="entry name" value="ARID-like"/>
    <property type="match status" value="1"/>
</dbReference>
<evidence type="ECO:0000313" key="12">
    <source>
        <dbReference type="Proteomes" id="UP001205998"/>
    </source>
</evidence>
<organism evidence="11 12">
    <name type="scientific">Silurus asotus</name>
    <name type="common">Amur catfish</name>
    <name type="synonym">Parasilurus asotus</name>
    <dbReference type="NCBI Taxonomy" id="30991"/>
    <lineage>
        <taxon>Eukaryota</taxon>
        <taxon>Metazoa</taxon>
        <taxon>Chordata</taxon>
        <taxon>Craniata</taxon>
        <taxon>Vertebrata</taxon>
        <taxon>Euteleostomi</taxon>
        <taxon>Actinopterygii</taxon>
        <taxon>Neopterygii</taxon>
        <taxon>Teleostei</taxon>
        <taxon>Ostariophysi</taxon>
        <taxon>Siluriformes</taxon>
        <taxon>Siluridae</taxon>
        <taxon>Silurus</taxon>
    </lineage>
</organism>
<dbReference type="InterPro" id="IPR032727">
    <property type="entry name" value="CLAMP"/>
</dbReference>
<feature type="region of interest" description="Disordered" evidence="9">
    <location>
        <begin position="451"/>
        <end position="479"/>
    </location>
</feature>
<dbReference type="InterPro" id="IPR001606">
    <property type="entry name" value="ARID_dom"/>
</dbReference>
<comment type="caution">
    <text evidence="11">The sequence shown here is derived from an EMBL/GenBank/DDBJ whole genome shotgun (WGS) entry which is preliminary data.</text>
</comment>
<dbReference type="SMART" id="SM01014">
    <property type="entry name" value="ARID"/>
    <property type="match status" value="1"/>
</dbReference>
<gene>
    <name evidence="11" type="ORF">C0J50_13070</name>
</gene>
<feature type="region of interest" description="Disordered" evidence="9">
    <location>
        <begin position="720"/>
        <end position="745"/>
    </location>
</feature>
<dbReference type="GO" id="GO:0005634">
    <property type="term" value="C:nucleus"/>
    <property type="evidence" value="ECO:0007669"/>
    <property type="project" value="UniProtKB-SubCell"/>
</dbReference>
<dbReference type="InterPro" id="IPR051232">
    <property type="entry name" value="ARID/SWI1_ChromRemod"/>
</dbReference>
<dbReference type="PANTHER" id="PTHR13964:SF37">
    <property type="entry name" value="AT-RICH INTERACTIVE DOMAIN-CONTAINING PROTEIN 5B"/>
    <property type="match status" value="1"/>
</dbReference>
<feature type="region of interest" description="Disordered" evidence="9">
    <location>
        <begin position="1215"/>
        <end position="1238"/>
    </location>
</feature>
<feature type="compositionally biased region" description="Basic and acidic residues" evidence="9">
    <location>
        <begin position="643"/>
        <end position="658"/>
    </location>
</feature>
<accession>A0AAD5B284</accession>
<dbReference type="Gene3D" id="1.10.150.60">
    <property type="entry name" value="ARID DNA-binding domain"/>
    <property type="match status" value="1"/>
</dbReference>
<evidence type="ECO:0000256" key="4">
    <source>
        <dbReference type="ARBA" id="ARBA00023015"/>
    </source>
</evidence>
<keyword evidence="12" id="KW-1185">Reference proteome</keyword>
<dbReference type="EMBL" id="MU550766">
    <property type="protein sequence ID" value="KAI5627378.1"/>
    <property type="molecule type" value="Genomic_DNA"/>
</dbReference>
<keyword evidence="8" id="KW-0539">Nucleus</keyword>
<dbReference type="SMART" id="SM00501">
    <property type="entry name" value="BRIGHT"/>
    <property type="match status" value="1"/>
</dbReference>
<evidence type="ECO:0000256" key="3">
    <source>
        <dbReference type="ARBA" id="ARBA00013841"/>
    </source>
</evidence>
<feature type="compositionally biased region" description="Polar residues" evidence="9">
    <location>
        <begin position="957"/>
        <end position="971"/>
    </location>
</feature>
<dbReference type="Proteomes" id="UP001205998">
    <property type="component" value="Unassembled WGS sequence"/>
</dbReference>
<feature type="compositionally biased region" description="Basic and acidic residues" evidence="9">
    <location>
        <begin position="1221"/>
        <end position="1236"/>
    </location>
</feature>
<feature type="region of interest" description="Disordered" evidence="9">
    <location>
        <begin position="872"/>
        <end position="909"/>
    </location>
</feature>
<dbReference type="GO" id="GO:0000976">
    <property type="term" value="F:transcription cis-regulatory region binding"/>
    <property type="evidence" value="ECO:0007669"/>
    <property type="project" value="TreeGrafter"/>
</dbReference>
<dbReference type="Pfam" id="PF14769">
    <property type="entry name" value="CLAMP"/>
    <property type="match status" value="1"/>
</dbReference>